<keyword evidence="2" id="KW-1185">Reference proteome</keyword>
<dbReference type="Proteomes" id="UP000634139">
    <property type="component" value="Unassembled WGS sequence"/>
</dbReference>
<protein>
    <submittedName>
        <fullName evidence="1">Uncharacterized protein</fullName>
    </submittedName>
</protein>
<sequence length="62" mass="6807">MFGFGPRINQVFRSRGKALGWSLGVLLTAYCTVPVADQARKHEDAKVAAAHAAHKSPWSKDR</sequence>
<accession>A0A918R8G3</accession>
<evidence type="ECO:0000313" key="2">
    <source>
        <dbReference type="Proteomes" id="UP000634139"/>
    </source>
</evidence>
<gene>
    <name evidence="1" type="ORF">GCM10011617_05210</name>
</gene>
<name>A0A918R8G3_9SPHN</name>
<dbReference type="EMBL" id="BMZD01000001">
    <property type="protein sequence ID" value="GGZ89095.1"/>
    <property type="molecule type" value="Genomic_DNA"/>
</dbReference>
<reference evidence="1" key="1">
    <citation type="journal article" date="2014" name="Int. J. Syst. Evol. Microbiol.">
        <title>Complete genome sequence of Corynebacterium casei LMG S-19264T (=DSM 44701T), isolated from a smear-ripened cheese.</title>
        <authorList>
            <consortium name="US DOE Joint Genome Institute (JGI-PGF)"/>
            <person name="Walter F."/>
            <person name="Albersmeier A."/>
            <person name="Kalinowski J."/>
            <person name="Ruckert C."/>
        </authorList>
    </citation>
    <scope>NUCLEOTIDE SEQUENCE</scope>
    <source>
        <strain evidence="1">KCTC 32422</strain>
    </source>
</reference>
<reference evidence="1" key="2">
    <citation type="submission" date="2020-09" db="EMBL/GenBank/DDBJ databases">
        <authorList>
            <person name="Sun Q."/>
            <person name="Kim S."/>
        </authorList>
    </citation>
    <scope>NUCLEOTIDE SEQUENCE</scope>
    <source>
        <strain evidence="1">KCTC 32422</strain>
    </source>
</reference>
<organism evidence="1 2">
    <name type="scientific">Novosphingobium arvoryzae</name>
    <dbReference type="NCBI Taxonomy" id="1256514"/>
    <lineage>
        <taxon>Bacteria</taxon>
        <taxon>Pseudomonadati</taxon>
        <taxon>Pseudomonadota</taxon>
        <taxon>Alphaproteobacteria</taxon>
        <taxon>Sphingomonadales</taxon>
        <taxon>Sphingomonadaceae</taxon>
        <taxon>Novosphingobium</taxon>
    </lineage>
</organism>
<comment type="caution">
    <text evidence="1">The sequence shown here is derived from an EMBL/GenBank/DDBJ whole genome shotgun (WGS) entry which is preliminary data.</text>
</comment>
<dbReference type="AlphaFoldDB" id="A0A918R8G3"/>
<proteinExistence type="predicted"/>
<evidence type="ECO:0000313" key="1">
    <source>
        <dbReference type="EMBL" id="GGZ89095.1"/>
    </source>
</evidence>